<dbReference type="EMBL" id="SIJB01000001">
    <property type="protein sequence ID" value="NBI27422.1"/>
    <property type="molecule type" value="Genomic_DNA"/>
</dbReference>
<dbReference type="InterPro" id="IPR025619">
    <property type="entry name" value="YlzJ"/>
</dbReference>
<evidence type="ECO:0008006" key="3">
    <source>
        <dbReference type="Google" id="ProtNLM"/>
    </source>
</evidence>
<accession>A0A6N9PX76</accession>
<sequence>MIMYSIVPLDDIFNGIENNKPNQEIELNGVIMQVQPMNAYQAKVVRLISPNPQDYLNPAYSPGQIIYFQPQLQSK</sequence>
<evidence type="ECO:0000313" key="1">
    <source>
        <dbReference type="EMBL" id="NBI27422.1"/>
    </source>
</evidence>
<dbReference type="OrthoDB" id="1683573at2"/>
<protein>
    <recommendedName>
        <fullName evidence="3">YlzJ-like protein</fullName>
    </recommendedName>
</protein>
<dbReference type="Pfam" id="PF14035">
    <property type="entry name" value="YlzJ"/>
    <property type="match status" value="1"/>
</dbReference>
<dbReference type="AlphaFoldDB" id="A0A6N9PX76"/>
<organism evidence="1 2">
    <name type="scientific">Chengkuizengella marina</name>
    <dbReference type="NCBI Taxonomy" id="2507566"/>
    <lineage>
        <taxon>Bacteria</taxon>
        <taxon>Bacillati</taxon>
        <taxon>Bacillota</taxon>
        <taxon>Bacilli</taxon>
        <taxon>Bacillales</taxon>
        <taxon>Paenibacillaceae</taxon>
        <taxon>Chengkuizengella</taxon>
    </lineage>
</organism>
<name>A0A6N9PX76_9BACL</name>
<reference evidence="1 2" key="1">
    <citation type="submission" date="2019-01" db="EMBL/GenBank/DDBJ databases">
        <title>Chengkuizengella sp. nov., isolated from deep-sea sediment of East Pacific Ocean.</title>
        <authorList>
            <person name="Yang J."/>
            <person name="Lai Q."/>
            <person name="Shao Z."/>
        </authorList>
    </citation>
    <scope>NUCLEOTIDE SEQUENCE [LARGE SCALE GENOMIC DNA]</scope>
    <source>
        <strain evidence="1 2">YPA3-1-1</strain>
    </source>
</reference>
<comment type="caution">
    <text evidence="1">The sequence shown here is derived from an EMBL/GenBank/DDBJ whole genome shotgun (WGS) entry which is preliminary data.</text>
</comment>
<proteinExistence type="predicted"/>
<gene>
    <name evidence="1" type="ORF">ERL59_00370</name>
</gene>
<dbReference type="RefSeq" id="WP_160643337.1">
    <property type="nucleotide sequence ID" value="NZ_SIJB01000001.1"/>
</dbReference>
<dbReference type="Proteomes" id="UP000448943">
    <property type="component" value="Unassembled WGS sequence"/>
</dbReference>
<evidence type="ECO:0000313" key="2">
    <source>
        <dbReference type="Proteomes" id="UP000448943"/>
    </source>
</evidence>
<keyword evidence="2" id="KW-1185">Reference proteome</keyword>